<evidence type="ECO:0000256" key="1">
    <source>
        <dbReference type="SAM" id="MobiDB-lite"/>
    </source>
</evidence>
<gene>
    <name evidence="3" type="ORF">BOTBODRAFT_130917</name>
</gene>
<reference evidence="4" key="1">
    <citation type="journal article" date="2014" name="Proc. Natl. Acad. Sci. U.S.A.">
        <title>Extensive sampling of basidiomycete genomes demonstrates inadequacy of the white-rot/brown-rot paradigm for wood decay fungi.</title>
        <authorList>
            <person name="Riley R."/>
            <person name="Salamov A.A."/>
            <person name="Brown D.W."/>
            <person name="Nagy L.G."/>
            <person name="Floudas D."/>
            <person name="Held B.W."/>
            <person name="Levasseur A."/>
            <person name="Lombard V."/>
            <person name="Morin E."/>
            <person name="Otillar R."/>
            <person name="Lindquist E.A."/>
            <person name="Sun H."/>
            <person name="LaButti K.M."/>
            <person name="Schmutz J."/>
            <person name="Jabbour D."/>
            <person name="Luo H."/>
            <person name="Baker S.E."/>
            <person name="Pisabarro A.G."/>
            <person name="Walton J.D."/>
            <person name="Blanchette R.A."/>
            <person name="Henrissat B."/>
            <person name="Martin F."/>
            <person name="Cullen D."/>
            <person name="Hibbett D.S."/>
            <person name="Grigoriev I.V."/>
        </authorList>
    </citation>
    <scope>NUCLEOTIDE SEQUENCE [LARGE SCALE GENOMIC DNA]</scope>
    <source>
        <strain evidence="4">FD-172 SS1</strain>
    </source>
</reference>
<dbReference type="HOGENOM" id="CLU_035438_1_1_1"/>
<feature type="compositionally biased region" description="Basic and acidic residues" evidence="1">
    <location>
        <begin position="230"/>
        <end position="239"/>
    </location>
</feature>
<feature type="region of interest" description="Disordered" evidence="1">
    <location>
        <begin position="191"/>
        <end position="245"/>
    </location>
</feature>
<dbReference type="PANTHER" id="PTHR11538">
    <property type="entry name" value="PHENYLALANYL-TRNA SYNTHETASE"/>
    <property type="match status" value="1"/>
</dbReference>
<keyword evidence="4" id="KW-1185">Reference proteome</keyword>
<dbReference type="InParanoid" id="A0A067MUT5"/>
<dbReference type="FunCoup" id="A0A067MUT5">
    <property type="interactions" value="251"/>
</dbReference>
<feature type="region of interest" description="Disordered" evidence="1">
    <location>
        <begin position="315"/>
        <end position="344"/>
    </location>
</feature>
<dbReference type="Pfam" id="PF10354">
    <property type="entry name" value="BMT5-like"/>
    <property type="match status" value="1"/>
</dbReference>
<evidence type="ECO:0000313" key="4">
    <source>
        <dbReference type="Proteomes" id="UP000027195"/>
    </source>
</evidence>
<feature type="compositionally biased region" description="Basic residues" evidence="1">
    <location>
        <begin position="34"/>
        <end position="46"/>
    </location>
</feature>
<dbReference type="EMBL" id="KL198031">
    <property type="protein sequence ID" value="KDQ15647.1"/>
    <property type="molecule type" value="Genomic_DNA"/>
</dbReference>
<dbReference type="OrthoDB" id="273345at2759"/>
<feature type="compositionally biased region" description="Basic and acidic residues" evidence="1">
    <location>
        <begin position="212"/>
        <end position="223"/>
    </location>
</feature>
<dbReference type="InterPro" id="IPR019446">
    <property type="entry name" value="BMT5-like"/>
</dbReference>
<evidence type="ECO:0000259" key="2">
    <source>
        <dbReference type="Pfam" id="PF10354"/>
    </source>
</evidence>
<feature type="compositionally biased region" description="Low complexity" evidence="1">
    <location>
        <begin position="191"/>
        <end position="202"/>
    </location>
</feature>
<dbReference type="Proteomes" id="UP000027195">
    <property type="component" value="Unassembled WGS sequence"/>
</dbReference>
<dbReference type="AlphaFoldDB" id="A0A067MUT5"/>
<dbReference type="STRING" id="930990.A0A067MUT5"/>
<feature type="compositionally biased region" description="Basic and acidic residues" evidence="1">
    <location>
        <begin position="47"/>
        <end position="57"/>
    </location>
</feature>
<dbReference type="PANTHER" id="PTHR11538:SF26">
    <property type="entry name" value="FERREDOXIN-FOLD ANTICODON-BINDING DOMAIN-CONTAINING PROTEIN 1"/>
    <property type="match status" value="1"/>
</dbReference>
<feature type="domain" description="25S rRNA (uridine-N(3))-methyltransferase BMT5-like" evidence="2">
    <location>
        <begin position="68"/>
        <end position="300"/>
    </location>
</feature>
<proteinExistence type="predicted"/>
<feature type="region of interest" description="Disordered" evidence="1">
    <location>
        <begin position="1"/>
        <end position="57"/>
    </location>
</feature>
<accession>A0A067MUT5</accession>
<sequence length="363" mass="40288">MPKAKKTSLKASLNAHLARAEKARREVEGQQKAYTRKTGGKAKGKKRDSDRPFLKRDTVPYADGDKILLLGEGNFSFALSLLLPSPSTSRAHLTLAFNITATAYDSRSQCFEKYPDAESNVKQLEALGVAVLFGVDARKLEKCKELKGKKFDRVVWNFPHAGAGITDQDRNILTNQTLILEFLRSVPPLLSTSPSASGSTSVYEEGGDPPSADERPTDVDVPRKKSKSKTSKDVTRPDRGSVLITLRDTPPYTLWDVPKLFKSPPPLPVTSSTQQRQPRYTLLRSFAFRPEVYPGYAHRRTAGWVEGEDDLLEKADKEKGAAEKRGDARKNAGEENRALGKLDGRVGKGGCRTWEFVLRQEQE</sequence>
<organism evidence="3 4">
    <name type="scientific">Botryobasidium botryosum (strain FD-172 SS1)</name>
    <dbReference type="NCBI Taxonomy" id="930990"/>
    <lineage>
        <taxon>Eukaryota</taxon>
        <taxon>Fungi</taxon>
        <taxon>Dikarya</taxon>
        <taxon>Basidiomycota</taxon>
        <taxon>Agaricomycotina</taxon>
        <taxon>Agaricomycetes</taxon>
        <taxon>Cantharellales</taxon>
        <taxon>Botryobasidiaceae</taxon>
        <taxon>Botryobasidium</taxon>
    </lineage>
</organism>
<protein>
    <recommendedName>
        <fullName evidence="2">25S rRNA (uridine-N(3))-methyltransferase BMT5-like domain-containing protein</fullName>
    </recommendedName>
</protein>
<dbReference type="GO" id="GO:0070042">
    <property type="term" value="F:rRNA (uridine-N3-)-methyltransferase activity"/>
    <property type="evidence" value="ECO:0007669"/>
    <property type="project" value="InterPro"/>
</dbReference>
<evidence type="ECO:0000313" key="3">
    <source>
        <dbReference type="EMBL" id="KDQ15647.1"/>
    </source>
</evidence>
<name>A0A067MUT5_BOTB1</name>
<feature type="compositionally biased region" description="Basic and acidic residues" evidence="1">
    <location>
        <begin position="18"/>
        <end position="29"/>
    </location>
</feature>
<dbReference type="GO" id="GO:0005737">
    <property type="term" value="C:cytoplasm"/>
    <property type="evidence" value="ECO:0007669"/>
    <property type="project" value="TreeGrafter"/>
</dbReference>
<dbReference type="GO" id="GO:0070475">
    <property type="term" value="P:rRNA base methylation"/>
    <property type="evidence" value="ECO:0007669"/>
    <property type="project" value="InterPro"/>
</dbReference>